<feature type="compositionally biased region" description="Polar residues" evidence="3">
    <location>
        <begin position="1057"/>
        <end position="1066"/>
    </location>
</feature>
<dbReference type="InterPro" id="IPR032675">
    <property type="entry name" value="LRR_dom_sf"/>
</dbReference>
<feature type="compositionally biased region" description="Polar residues" evidence="3">
    <location>
        <begin position="756"/>
        <end position="797"/>
    </location>
</feature>
<dbReference type="Pfam" id="PF12799">
    <property type="entry name" value="LRR_4"/>
    <property type="match status" value="1"/>
</dbReference>
<comment type="caution">
    <text evidence="4">The sequence shown here is derived from an EMBL/GenBank/DDBJ whole genome shotgun (WGS) entry which is preliminary data.</text>
</comment>
<proteinExistence type="predicted"/>
<dbReference type="InterPro" id="IPR050836">
    <property type="entry name" value="SDS22/Internalin_LRR"/>
</dbReference>
<organism evidence="4 5">
    <name type="scientific">Mytilus edulis</name>
    <name type="common">Blue mussel</name>
    <dbReference type="NCBI Taxonomy" id="6550"/>
    <lineage>
        <taxon>Eukaryota</taxon>
        <taxon>Metazoa</taxon>
        <taxon>Spiralia</taxon>
        <taxon>Lophotrochozoa</taxon>
        <taxon>Mollusca</taxon>
        <taxon>Bivalvia</taxon>
        <taxon>Autobranchia</taxon>
        <taxon>Pteriomorphia</taxon>
        <taxon>Mytilida</taxon>
        <taxon>Mytiloidea</taxon>
        <taxon>Mytilidae</taxon>
        <taxon>Mytilinae</taxon>
        <taxon>Mytilus</taxon>
    </lineage>
</organism>
<keyword evidence="2" id="KW-0677">Repeat</keyword>
<keyword evidence="5" id="KW-1185">Reference proteome</keyword>
<evidence type="ECO:0000256" key="3">
    <source>
        <dbReference type="SAM" id="MobiDB-lite"/>
    </source>
</evidence>
<dbReference type="PROSITE" id="PS51450">
    <property type="entry name" value="LRR"/>
    <property type="match status" value="6"/>
</dbReference>
<feature type="compositionally biased region" description="Polar residues" evidence="3">
    <location>
        <begin position="1112"/>
        <end position="1134"/>
    </location>
</feature>
<feature type="region of interest" description="Disordered" evidence="3">
    <location>
        <begin position="124"/>
        <end position="154"/>
    </location>
</feature>
<evidence type="ECO:0000313" key="5">
    <source>
        <dbReference type="Proteomes" id="UP000683360"/>
    </source>
</evidence>
<feature type="compositionally biased region" description="Basic and acidic residues" evidence="3">
    <location>
        <begin position="1044"/>
        <end position="1056"/>
    </location>
</feature>
<sequence length="1640" mass="183898">MYNKPRSRLTLTRETNIHTTNSLASLQIVPTVSSGNSQSSLFSRHTQQFDKSTVQPQDQVIFRPTQILPSDVNMKRYTHQGTPDFALNQFAGSDQKPTEKVPIHYRSNKKQIVPAAALAHDLNAPPDIVQDVEDSGRTSRSSSHLSPNTQKAPAFLPGDRVIFAESPSAPGIPVVYRTPEERSSNPDRLNLDRRKLTVCPILEGEEQLRLLNYQHNMICKIQHLSSLKRLIFLDLYDNQIEEIAGLNALKSLRVLMLGKNRIRRIENLDTLFKLDVLDLHGNQISNIENLNHLTELRVLNLAGNHIVHVDNLSGMDSLAELNLRRNKIKTVVDVDNLPSLQRLFLSFNEISREMMDFERFKQQLLHCLCERHRKMDKLGVKGISFSIKNAKKVDNQSLEQDVTPRLTWRRNRQFNASRTERKNNFIMWHYRNYREKVKNVRNGRNFEDIACLGESTSLSEISLDGNPIAQEQYYKQIVLRHMQQLKQLDMKRVTDPGTSVSSRRPGLYNPLYHLMSLPGFKSNLASSGSVIPAENILDGSSTDNKNITGNLITPKSSSSHFTPAFQRTHVLSSAGDMSKIGLVDDSDNKGRNSLGKPRFMTVKATNWAVNTTVSSKASSVSNTVVHTTPQRQNFLPNKTGMATKPQTPYTLYRSYTSVEQLNDNSPKPSMKRHTLSLMDPLSTSPMFTLSPVESNDDRVWKFGSEPSVHQTSVSADRPFLEKNLRNGSETSVDQKSVNSSIDSIQNVEKMPRKASRPNSEYSECSESTQSTKTLTETDFINNGSRPISEYSVTSDKTLQPKDGDVPETTGTLSRPLSEYSENSERKMSENVLQGKNVFRYYSDSDLSRTTESKMAQEQNISSLISDSKNLLEKTYDREKQEKFMPFWKVIDNKIVRVTCNEEEFEKMKLDRSTARNMEVNRSTVKPEFNFNGTNGDTKLENILKTSLDAKIEVSNEMANLLNDSGPKSLDKKVQLNQKVEKSEKDIVLEKETTSLSTDKYDISITRNFYQKSYGIDQVTMIIPKSAEAVENPKSNDTVKIPKSAAEETKKSKEFENMHQSLGTQKNKGQRIDTNQEENQASGELHSVKINNLQSSADSRQSQKAPPLKPLKTSESFPNLRTADLGSSGNMNEKTLPELSTKSVRKLKEDQSKHLLVKEPLIAESLAKKPDKLTIFKEPPLQIQSKTTMATIHETENATSQTMSVQGVQQKTGLSKSVSAPSLSAVALSDNTTESTSTSSTSLDLSLGMSSLGSPITLGSTESIPSTPSQPTRKNSGTTMGLSVVKQSFKATPLMLTCSAVFPVVVSPVREEERRIALVMARKDDEKKKDINKTQVLKEKKRLAINNARRQWEVMQGNMINKSGKLSRTPDLYANHVGSIPNAELVSPDGADENMEVESINRTIMHGPAHFCKKVALVTSVYAVDNVFPTPCVDSARRIPGPLMSIFGELERKSRLRQSQSDEDLSQGDNRTATDLSNLADLEGDTLTLYGTQSLEALDRNWGMQAAGAVTHIIFKFIDFEDIAKQLYKVRTKFPGVQTLTFSATNIRSYQQINALSSVRRFDNLIVENEGNPITKFTLWRSYVVFRLAHFALKKINDMEVTAGDIVNAEKLYGPVSHITTSQLPQSRLLSLVGEARYVKV</sequence>
<reference evidence="4" key="1">
    <citation type="submission" date="2021-03" db="EMBL/GenBank/DDBJ databases">
        <authorList>
            <person name="Bekaert M."/>
        </authorList>
    </citation>
    <scope>NUCLEOTIDE SEQUENCE</scope>
</reference>
<feature type="compositionally biased region" description="Polar residues" evidence="3">
    <location>
        <begin position="725"/>
        <end position="746"/>
    </location>
</feature>
<keyword evidence="1" id="KW-0433">Leucine-rich repeat</keyword>
<dbReference type="Gene3D" id="3.80.10.10">
    <property type="entry name" value="Ribonuclease Inhibitor"/>
    <property type="match status" value="2"/>
</dbReference>
<protein>
    <submittedName>
        <fullName evidence="4">LRRC49</fullName>
    </submittedName>
</protein>
<dbReference type="EMBL" id="CAJPWZ010001594">
    <property type="protein sequence ID" value="CAG2218236.1"/>
    <property type="molecule type" value="Genomic_DNA"/>
</dbReference>
<feature type="region of interest" description="Disordered" evidence="3">
    <location>
        <begin position="722"/>
        <end position="827"/>
    </location>
</feature>
<feature type="region of interest" description="Disordered" evidence="3">
    <location>
        <begin position="34"/>
        <end position="57"/>
    </location>
</feature>
<feature type="region of interest" description="Disordered" evidence="3">
    <location>
        <begin position="1225"/>
        <end position="1277"/>
    </location>
</feature>
<dbReference type="SMART" id="SM00369">
    <property type="entry name" value="LRR_TYP"/>
    <property type="match status" value="4"/>
</dbReference>
<dbReference type="SMART" id="SM00365">
    <property type="entry name" value="LRR_SD22"/>
    <property type="match status" value="5"/>
</dbReference>
<dbReference type="Pfam" id="PF13855">
    <property type="entry name" value="LRR_8"/>
    <property type="match status" value="1"/>
</dbReference>
<dbReference type="InterPro" id="IPR025875">
    <property type="entry name" value="Leu-rich_rpt_4"/>
</dbReference>
<feature type="compositionally biased region" description="Low complexity" evidence="3">
    <location>
        <begin position="1225"/>
        <end position="1253"/>
    </location>
</feature>
<gene>
    <name evidence="4" type="ORF">MEDL_31876</name>
</gene>
<dbReference type="InterPro" id="IPR001611">
    <property type="entry name" value="Leu-rich_rpt"/>
</dbReference>
<feature type="region of interest" description="Disordered" evidence="3">
    <location>
        <begin position="1030"/>
        <end position="1134"/>
    </location>
</feature>
<accession>A0A8S3SJB5</accession>
<dbReference type="PANTHER" id="PTHR46652:SF3">
    <property type="entry name" value="LEUCINE-RICH REPEAT-CONTAINING PROTEIN 9"/>
    <property type="match status" value="1"/>
</dbReference>
<dbReference type="SUPFAM" id="SSF52058">
    <property type="entry name" value="L domain-like"/>
    <property type="match status" value="1"/>
</dbReference>
<feature type="compositionally biased region" description="Polar residues" evidence="3">
    <location>
        <begin position="1256"/>
        <end position="1277"/>
    </location>
</feature>
<feature type="compositionally biased region" description="Polar residues" evidence="3">
    <location>
        <begin position="1088"/>
        <end position="1103"/>
    </location>
</feature>
<evidence type="ECO:0000313" key="4">
    <source>
        <dbReference type="EMBL" id="CAG2218236.1"/>
    </source>
</evidence>
<evidence type="ECO:0000256" key="1">
    <source>
        <dbReference type="ARBA" id="ARBA00022614"/>
    </source>
</evidence>
<dbReference type="InterPro" id="IPR003591">
    <property type="entry name" value="Leu-rich_rpt_typical-subtyp"/>
</dbReference>
<name>A0A8S3SJB5_MYTED</name>
<dbReference type="FunFam" id="3.80.10.10:FF:000323">
    <property type="entry name" value="Leucine-rich repeat-containing protein 49 isoform 1"/>
    <property type="match status" value="1"/>
</dbReference>
<evidence type="ECO:0000256" key="2">
    <source>
        <dbReference type="ARBA" id="ARBA00022737"/>
    </source>
</evidence>
<dbReference type="OrthoDB" id="1939344at2759"/>
<dbReference type="PANTHER" id="PTHR46652">
    <property type="entry name" value="LEUCINE-RICH REPEAT AND IQ DOMAIN-CONTAINING PROTEIN 1-RELATED"/>
    <property type="match status" value="1"/>
</dbReference>
<dbReference type="Proteomes" id="UP000683360">
    <property type="component" value="Unassembled WGS sequence"/>
</dbReference>